<organism evidence="1 2">
    <name type="scientific">Ficus carica</name>
    <name type="common">Common fig</name>
    <dbReference type="NCBI Taxonomy" id="3494"/>
    <lineage>
        <taxon>Eukaryota</taxon>
        <taxon>Viridiplantae</taxon>
        <taxon>Streptophyta</taxon>
        <taxon>Embryophyta</taxon>
        <taxon>Tracheophyta</taxon>
        <taxon>Spermatophyta</taxon>
        <taxon>Magnoliopsida</taxon>
        <taxon>eudicotyledons</taxon>
        <taxon>Gunneridae</taxon>
        <taxon>Pentapetalae</taxon>
        <taxon>rosids</taxon>
        <taxon>fabids</taxon>
        <taxon>Rosales</taxon>
        <taxon>Moraceae</taxon>
        <taxon>Ficeae</taxon>
        <taxon>Ficus</taxon>
    </lineage>
</organism>
<evidence type="ECO:0000313" key="2">
    <source>
        <dbReference type="Proteomes" id="UP001187192"/>
    </source>
</evidence>
<sequence length="127" mass="14492">MKRFMMLSSIKNSHEPIQVLVGPRTRARAKRFKKELNNSVRRVLQQEESMFTTDGEQRLILLIIVDPEESQVLSCISSRECHHENTVKIIRGPPGTEVAKPLIIGVVKSSMYKGYRLGDVVLFGNRK</sequence>
<evidence type="ECO:0000313" key="1">
    <source>
        <dbReference type="EMBL" id="GMN74212.1"/>
    </source>
</evidence>
<keyword evidence="2" id="KW-1185">Reference proteome</keyword>
<dbReference type="EMBL" id="BTGU01012157">
    <property type="protein sequence ID" value="GMN74212.1"/>
    <property type="molecule type" value="Genomic_DNA"/>
</dbReference>
<accession>A0AA88JJ25</accession>
<reference evidence="1" key="1">
    <citation type="submission" date="2023-07" db="EMBL/GenBank/DDBJ databases">
        <title>draft genome sequence of fig (Ficus carica).</title>
        <authorList>
            <person name="Takahashi T."/>
            <person name="Nishimura K."/>
        </authorList>
    </citation>
    <scope>NUCLEOTIDE SEQUENCE</scope>
</reference>
<gene>
    <name evidence="1" type="ORF">TIFTF001_053129</name>
</gene>
<dbReference type="AlphaFoldDB" id="A0AA88JJ25"/>
<protein>
    <submittedName>
        <fullName evidence="1">Uncharacterized protein</fullName>
    </submittedName>
</protein>
<name>A0AA88JJ25_FICCA</name>
<comment type="caution">
    <text evidence="1">The sequence shown here is derived from an EMBL/GenBank/DDBJ whole genome shotgun (WGS) entry which is preliminary data.</text>
</comment>
<dbReference type="Proteomes" id="UP001187192">
    <property type="component" value="Unassembled WGS sequence"/>
</dbReference>
<proteinExistence type="predicted"/>